<evidence type="ECO:0000313" key="1">
    <source>
        <dbReference type="EMBL" id="GBL76681.1"/>
    </source>
</evidence>
<organism evidence="1 2">
    <name type="scientific">Araneus ventricosus</name>
    <name type="common">Orbweaver spider</name>
    <name type="synonym">Epeira ventricosa</name>
    <dbReference type="NCBI Taxonomy" id="182803"/>
    <lineage>
        <taxon>Eukaryota</taxon>
        <taxon>Metazoa</taxon>
        <taxon>Ecdysozoa</taxon>
        <taxon>Arthropoda</taxon>
        <taxon>Chelicerata</taxon>
        <taxon>Arachnida</taxon>
        <taxon>Araneae</taxon>
        <taxon>Araneomorphae</taxon>
        <taxon>Entelegynae</taxon>
        <taxon>Araneoidea</taxon>
        <taxon>Araneidae</taxon>
        <taxon>Araneus</taxon>
    </lineage>
</organism>
<reference evidence="1 2" key="1">
    <citation type="journal article" date="2019" name="Sci. Rep.">
        <title>Orb-weaving spider Araneus ventricosus genome elucidates the spidroin gene catalogue.</title>
        <authorList>
            <person name="Kono N."/>
            <person name="Nakamura H."/>
            <person name="Ohtoshi R."/>
            <person name="Moran D.A.P."/>
            <person name="Shinohara A."/>
            <person name="Yoshida Y."/>
            <person name="Fujiwara M."/>
            <person name="Mori M."/>
            <person name="Tomita M."/>
            <person name="Arakawa K."/>
        </authorList>
    </citation>
    <scope>NUCLEOTIDE SEQUENCE [LARGE SCALE GENOMIC DNA]</scope>
</reference>
<proteinExistence type="predicted"/>
<name>A0A4Y2A9Y5_ARAVE</name>
<comment type="caution">
    <text evidence="1">The sequence shown here is derived from an EMBL/GenBank/DDBJ whole genome shotgun (WGS) entry which is preliminary data.</text>
</comment>
<evidence type="ECO:0000313" key="2">
    <source>
        <dbReference type="Proteomes" id="UP000499080"/>
    </source>
</evidence>
<gene>
    <name evidence="1" type="ORF">AVEN_53379_1</name>
</gene>
<accession>A0A4Y2A9Y5</accession>
<dbReference type="Proteomes" id="UP000499080">
    <property type="component" value="Unassembled WGS sequence"/>
</dbReference>
<sequence length="102" mass="11828">MALFINTGWKNGVIHRIENHVGRPLQSICVLHFDELPFRHIFQHIDGRTAPDSNFSLQQSCSNLALQICNKFDTTRVQAETSLRKRLSHHASNLWRQPHCKL</sequence>
<protein>
    <submittedName>
        <fullName evidence="1">Uncharacterized protein</fullName>
    </submittedName>
</protein>
<keyword evidence="2" id="KW-1185">Reference proteome</keyword>
<dbReference type="OrthoDB" id="6766867at2759"/>
<dbReference type="EMBL" id="BGPR01000010">
    <property type="protein sequence ID" value="GBL76681.1"/>
    <property type="molecule type" value="Genomic_DNA"/>
</dbReference>
<dbReference type="AlphaFoldDB" id="A0A4Y2A9Y5"/>